<reference evidence="1" key="1">
    <citation type="submission" date="2019-08" db="EMBL/GenBank/DDBJ databases">
        <authorList>
            <person name="Kucharzyk K."/>
            <person name="Murdoch R.W."/>
            <person name="Higgins S."/>
            <person name="Loffler F."/>
        </authorList>
    </citation>
    <scope>NUCLEOTIDE SEQUENCE</scope>
</reference>
<name>A0A645IQ09_9ZZZZ</name>
<organism evidence="1">
    <name type="scientific">bioreactor metagenome</name>
    <dbReference type="NCBI Taxonomy" id="1076179"/>
    <lineage>
        <taxon>unclassified sequences</taxon>
        <taxon>metagenomes</taxon>
        <taxon>ecological metagenomes</taxon>
    </lineage>
</organism>
<dbReference type="GO" id="GO:0018662">
    <property type="term" value="F:phenol 2-monooxygenase activity"/>
    <property type="evidence" value="ECO:0007669"/>
    <property type="project" value="UniProtKB-EC"/>
</dbReference>
<evidence type="ECO:0000313" key="1">
    <source>
        <dbReference type="EMBL" id="MPN52962.1"/>
    </source>
</evidence>
<dbReference type="InterPro" id="IPR003454">
    <property type="entry name" value="MOase_MmoB_DmpM"/>
</dbReference>
<protein>
    <submittedName>
        <fullName evidence="1">Phenol hydroxylase P2 protein</fullName>
        <ecNumber evidence="1">1.14.13.7</ecNumber>
    </submittedName>
</protein>
<dbReference type="Gene3D" id="3.90.56.10">
    <property type="entry name" value="Monooxygenase component MmoB/DmpM"/>
    <property type="match status" value="1"/>
</dbReference>
<gene>
    <name evidence="1" type="primary">dmpM_2</name>
    <name evidence="1" type="ORF">SDC9_200625</name>
</gene>
<dbReference type="EMBL" id="VSSQ01119593">
    <property type="protein sequence ID" value="MPN52962.1"/>
    <property type="molecule type" value="Genomic_DNA"/>
</dbReference>
<dbReference type="Pfam" id="PF02406">
    <property type="entry name" value="MmoB_DmpM"/>
    <property type="match status" value="1"/>
</dbReference>
<dbReference type="EC" id="1.14.13.7" evidence="1"/>
<sequence length="98" mass="10919">MPTTNSTQPRSKVFIAFQDNEESRPIVEAVLADNAEATAAYTPGLVKIDCPERLVIRRSSIEDNTGQPFNLQQLQINLVTLSGHVDEDDDEFSLSWGR</sequence>
<keyword evidence="1" id="KW-0560">Oxidoreductase</keyword>
<proteinExistence type="predicted"/>
<comment type="caution">
    <text evidence="1">The sequence shown here is derived from an EMBL/GenBank/DDBJ whole genome shotgun (WGS) entry which is preliminary data.</text>
</comment>
<dbReference type="InterPro" id="IPR036889">
    <property type="entry name" value="mOase_MmoB_DmpM_sf"/>
</dbReference>
<dbReference type="SUPFAM" id="SSF56029">
    <property type="entry name" value="Monooxygenase (hydroxylase) regulatory protein"/>
    <property type="match status" value="1"/>
</dbReference>
<dbReference type="AlphaFoldDB" id="A0A645IQ09"/>
<accession>A0A645IQ09</accession>